<feature type="domain" description="Methyl-accepting transducer" evidence="11">
    <location>
        <begin position="408"/>
        <end position="644"/>
    </location>
</feature>
<organism evidence="13 14">
    <name type="scientific">Allopseudospirillum japonicum</name>
    <dbReference type="NCBI Taxonomy" id="64971"/>
    <lineage>
        <taxon>Bacteria</taxon>
        <taxon>Pseudomonadati</taxon>
        <taxon>Pseudomonadota</taxon>
        <taxon>Gammaproteobacteria</taxon>
        <taxon>Oceanospirillales</taxon>
        <taxon>Oceanospirillaceae</taxon>
        <taxon>Allopseudospirillum</taxon>
    </lineage>
</organism>
<evidence type="ECO:0000313" key="13">
    <source>
        <dbReference type="EMBL" id="SEI91210.1"/>
    </source>
</evidence>
<evidence type="ECO:0000256" key="5">
    <source>
        <dbReference type="ARBA" id="ARBA00022989"/>
    </source>
</evidence>
<evidence type="ECO:0000256" key="4">
    <source>
        <dbReference type="ARBA" id="ARBA00022692"/>
    </source>
</evidence>
<dbReference type="PANTHER" id="PTHR32089">
    <property type="entry name" value="METHYL-ACCEPTING CHEMOTAXIS PROTEIN MCPB"/>
    <property type="match status" value="1"/>
</dbReference>
<dbReference type="EMBL" id="FNYH01000017">
    <property type="protein sequence ID" value="SEI91210.1"/>
    <property type="molecule type" value="Genomic_DNA"/>
</dbReference>
<dbReference type="PROSITE" id="PS50885">
    <property type="entry name" value="HAMP"/>
    <property type="match status" value="1"/>
</dbReference>
<accession>A0A1H6USF0</accession>
<dbReference type="GO" id="GO:0005886">
    <property type="term" value="C:plasma membrane"/>
    <property type="evidence" value="ECO:0007669"/>
    <property type="project" value="UniProtKB-SubCell"/>
</dbReference>
<evidence type="ECO:0000259" key="12">
    <source>
        <dbReference type="PROSITE" id="PS50885"/>
    </source>
</evidence>
<dbReference type="CDD" id="cd06225">
    <property type="entry name" value="HAMP"/>
    <property type="match status" value="1"/>
</dbReference>
<keyword evidence="4 10" id="KW-0812">Transmembrane</keyword>
<evidence type="ECO:0000256" key="7">
    <source>
        <dbReference type="ARBA" id="ARBA00023224"/>
    </source>
</evidence>
<dbReference type="InterPro" id="IPR003660">
    <property type="entry name" value="HAMP_dom"/>
</dbReference>
<keyword evidence="2" id="KW-1003">Cell membrane</keyword>
<keyword evidence="5 10" id="KW-1133">Transmembrane helix</keyword>
<protein>
    <submittedName>
        <fullName evidence="13">Methyl-accepting chemotaxis protein</fullName>
    </submittedName>
</protein>
<dbReference type="STRING" id="64971.SAMN05421831_11727"/>
<dbReference type="CDD" id="cd12913">
    <property type="entry name" value="PDC1_MCP_like"/>
    <property type="match status" value="1"/>
</dbReference>
<dbReference type="SMART" id="SM00304">
    <property type="entry name" value="HAMP"/>
    <property type="match status" value="2"/>
</dbReference>
<keyword evidence="14" id="KW-1185">Reference proteome</keyword>
<evidence type="ECO:0000256" key="1">
    <source>
        <dbReference type="ARBA" id="ARBA00004651"/>
    </source>
</evidence>
<dbReference type="Gene3D" id="1.10.287.950">
    <property type="entry name" value="Methyl-accepting chemotaxis protein"/>
    <property type="match status" value="1"/>
</dbReference>
<evidence type="ECO:0000256" key="10">
    <source>
        <dbReference type="SAM" id="Phobius"/>
    </source>
</evidence>
<dbReference type="GO" id="GO:0006935">
    <property type="term" value="P:chemotaxis"/>
    <property type="evidence" value="ECO:0007669"/>
    <property type="project" value="UniProtKB-KW"/>
</dbReference>
<dbReference type="FunFam" id="1.10.287.950:FF:000001">
    <property type="entry name" value="Methyl-accepting chemotaxis sensory transducer"/>
    <property type="match status" value="1"/>
</dbReference>
<feature type="transmembrane region" description="Helical" evidence="10">
    <location>
        <begin position="329"/>
        <end position="348"/>
    </location>
</feature>
<keyword evidence="3" id="KW-0145">Chemotaxis</keyword>
<dbReference type="GO" id="GO:0007165">
    <property type="term" value="P:signal transduction"/>
    <property type="evidence" value="ECO:0007669"/>
    <property type="project" value="UniProtKB-KW"/>
</dbReference>
<dbReference type="InterPro" id="IPR004089">
    <property type="entry name" value="MCPsignal_dom"/>
</dbReference>
<dbReference type="PANTHER" id="PTHR32089:SF119">
    <property type="entry name" value="METHYL-ACCEPTING CHEMOTAXIS PROTEIN CTPL"/>
    <property type="match status" value="1"/>
</dbReference>
<dbReference type="Proteomes" id="UP000242999">
    <property type="component" value="Unassembled WGS sequence"/>
</dbReference>
<evidence type="ECO:0000313" key="14">
    <source>
        <dbReference type="Proteomes" id="UP000242999"/>
    </source>
</evidence>
<evidence type="ECO:0000256" key="8">
    <source>
        <dbReference type="ARBA" id="ARBA00029447"/>
    </source>
</evidence>
<evidence type="ECO:0000256" key="9">
    <source>
        <dbReference type="PROSITE-ProRule" id="PRU00284"/>
    </source>
</evidence>
<dbReference type="CDD" id="cd11386">
    <property type="entry name" value="MCP_signal"/>
    <property type="match status" value="1"/>
</dbReference>
<keyword evidence="6 10" id="KW-0472">Membrane</keyword>
<evidence type="ECO:0000256" key="2">
    <source>
        <dbReference type="ARBA" id="ARBA00022475"/>
    </source>
</evidence>
<proteinExistence type="inferred from homology"/>
<reference evidence="14" key="1">
    <citation type="submission" date="2016-10" db="EMBL/GenBank/DDBJ databases">
        <authorList>
            <person name="Varghese N."/>
            <person name="Submissions S."/>
        </authorList>
    </citation>
    <scope>NUCLEOTIDE SEQUENCE [LARGE SCALE GENOMIC DNA]</scope>
    <source>
        <strain evidence="14">DSM 7165</strain>
    </source>
</reference>
<dbReference type="Pfam" id="PF02743">
    <property type="entry name" value="dCache_1"/>
    <property type="match status" value="1"/>
</dbReference>
<gene>
    <name evidence="13" type="ORF">SAMN05421831_11727</name>
</gene>
<keyword evidence="7 9" id="KW-0807">Transducer</keyword>
<dbReference type="InterPro" id="IPR033479">
    <property type="entry name" value="dCache_1"/>
</dbReference>
<dbReference type="SMART" id="SM00283">
    <property type="entry name" value="MA"/>
    <property type="match status" value="1"/>
</dbReference>
<dbReference type="SUPFAM" id="SSF58104">
    <property type="entry name" value="Methyl-accepting chemotaxis protein (MCP) signaling domain"/>
    <property type="match status" value="1"/>
</dbReference>
<sequence length="680" mass="74395">MLSSLSMVRKLLVTLLPVVLLVLIGLTWVVNMEVRQASLAQATDDAHRIAQLEGQQVISGLIREMKALTGLVSAAKARHVLPIEERRQVFDQFLKQHLQDHPHLIGSWSLWEPNAFDQRDDQLKNTSATDASGRYIPYWFRDGQGQIQVEALINYTQPGDGDYYQLAKQRQRPVILDPYFYPIAGEDRLITSLVLPIIENGRFLGVVGVDMLIDEIQTQVTRVKPYGTGVAALFTKAGVIVAHPDVQRLGKNAADTEQDVMGEDHTRIIQAMGEGRSFEVIRHTEMMQGDTLILNEPIKLTGTQEHWNMSIAIPLDTVMQDAQALVRDIVMLGAGGALIILVLIVIVARHVAMPLQDAVEALEAIANGDGDLTRRLQVQGHDEVAQLGRAFNTFAEQVRTLVQDLNQRSDELSASASQMSMNSQRALEGVEQQRAEIELVAAAMNQMSATVTEVAANAQRASDATQSGSDEVTTGLSVIEKVVGAIHKQAQEIQQAASEITTLEKGSQEIGDVINVIREIADQTNLLALNAAIEAARAGEHGRGFAVVADEVRTLANRTHSSTQEIEGTITRLQSLTESAVKRMHASQAGVQESVQEVEGARQVLERIAEVMRMIHDMNMQIASATEQQSATTDELSVNITRISSIAEDAAQGASETAASGQALQEVASYLSQNVRRYRI</sequence>
<comment type="subcellular location">
    <subcellularLocation>
        <location evidence="1">Cell membrane</location>
        <topology evidence="1">Multi-pass membrane protein</topology>
    </subcellularLocation>
</comment>
<name>A0A1H6USF0_9GAMM</name>
<dbReference type="Pfam" id="PF00672">
    <property type="entry name" value="HAMP"/>
    <property type="match status" value="1"/>
</dbReference>
<dbReference type="Gene3D" id="3.30.450.20">
    <property type="entry name" value="PAS domain"/>
    <property type="match status" value="2"/>
</dbReference>
<dbReference type="PROSITE" id="PS50111">
    <property type="entry name" value="CHEMOTAXIS_TRANSDUC_2"/>
    <property type="match status" value="1"/>
</dbReference>
<feature type="domain" description="HAMP" evidence="12">
    <location>
        <begin position="349"/>
        <end position="403"/>
    </location>
</feature>
<comment type="similarity">
    <text evidence="8">Belongs to the methyl-accepting chemotaxis (MCP) protein family.</text>
</comment>
<dbReference type="OrthoDB" id="2489132at2"/>
<dbReference type="Pfam" id="PF00015">
    <property type="entry name" value="MCPsignal"/>
    <property type="match status" value="1"/>
</dbReference>
<evidence type="ECO:0000256" key="3">
    <source>
        <dbReference type="ARBA" id="ARBA00022500"/>
    </source>
</evidence>
<evidence type="ECO:0000259" key="11">
    <source>
        <dbReference type="PROSITE" id="PS50111"/>
    </source>
</evidence>
<evidence type="ECO:0000256" key="6">
    <source>
        <dbReference type="ARBA" id="ARBA00023136"/>
    </source>
</evidence>
<dbReference type="RefSeq" id="WP_093312359.1">
    <property type="nucleotide sequence ID" value="NZ_FNYH01000017.1"/>
</dbReference>
<dbReference type="AlphaFoldDB" id="A0A1H6USF0"/>